<sequence length="183" mass="20741">MWEQKLREQNAKEQKEVEEEQRKKREKELSTSEPEILQPESPAPKYVPQTAQKNSSLNIREKFKHQNEGSQKVEKKVESQPPDEEKEKEDLKTTMSLPDLVSSTHLASLDHAQKLSILRAIGIPPEFLFSSGLFDKGPLMSPLVQSFSGVAEATVATSLKYYVSFSKISKKLEEIHFEGSPSN</sequence>
<proteinExistence type="predicted"/>
<keyword evidence="3" id="KW-1185">Reference proteome</keyword>
<reference evidence="2 3" key="1">
    <citation type="journal article" date="2019" name="PLoS Biol.">
        <title>Sex chromosomes control vertical transmission of feminizing Wolbachia symbionts in an isopod.</title>
        <authorList>
            <person name="Becking T."/>
            <person name="Chebbi M.A."/>
            <person name="Giraud I."/>
            <person name="Moumen B."/>
            <person name="Laverre T."/>
            <person name="Caubet Y."/>
            <person name="Peccoud J."/>
            <person name="Gilbert C."/>
            <person name="Cordaux R."/>
        </authorList>
    </citation>
    <scope>NUCLEOTIDE SEQUENCE [LARGE SCALE GENOMIC DNA]</scope>
    <source>
        <strain evidence="2">ANa2</strain>
        <tissue evidence="2">Whole body excluding digestive tract and cuticle</tissue>
    </source>
</reference>
<gene>
    <name evidence="2" type="ORF">Anas_05000</name>
</gene>
<evidence type="ECO:0000256" key="1">
    <source>
        <dbReference type="SAM" id="MobiDB-lite"/>
    </source>
</evidence>
<evidence type="ECO:0000313" key="3">
    <source>
        <dbReference type="Proteomes" id="UP000326759"/>
    </source>
</evidence>
<dbReference type="AlphaFoldDB" id="A0A5N5T4Z9"/>
<evidence type="ECO:0000313" key="2">
    <source>
        <dbReference type="EMBL" id="KAB7501596.1"/>
    </source>
</evidence>
<comment type="caution">
    <text evidence="2">The sequence shown here is derived from an EMBL/GenBank/DDBJ whole genome shotgun (WGS) entry which is preliminary data.</text>
</comment>
<feature type="compositionally biased region" description="Basic and acidic residues" evidence="1">
    <location>
        <begin position="1"/>
        <end position="30"/>
    </location>
</feature>
<feature type="compositionally biased region" description="Polar residues" evidence="1">
    <location>
        <begin position="49"/>
        <end position="58"/>
    </location>
</feature>
<dbReference type="OrthoDB" id="10516895at2759"/>
<name>A0A5N5T4Z9_9CRUS</name>
<feature type="compositionally biased region" description="Basic and acidic residues" evidence="1">
    <location>
        <begin position="59"/>
        <end position="92"/>
    </location>
</feature>
<feature type="region of interest" description="Disordered" evidence="1">
    <location>
        <begin position="1"/>
        <end position="95"/>
    </location>
</feature>
<accession>A0A5N5T4Z9</accession>
<organism evidence="2 3">
    <name type="scientific">Armadillidium nasatum</name>
    <dbReference type="NCBI Taxonomy" id="96803"/>
    <lineage>
        <taxon>Eukaryota</taxon>
        <taxon>Metazoa</taxon>
        <taxon>Ecdysozoa</taxon>
        <taxon>Arthropoda</taxon>
        <taxon>Crustacea</taxon>
        <taxon>Multicrustacea</taxon>
        <taxon>Malacostraca</taxon>
        <taxon>Eumalacostraca</taxon>
        <taxon>Peracarida</taxon>
        <taxon>Isopoda</taxon>
        <taxon>Oniscidea</taxon>
        <taxon>Crinocheta</taxon>
        <taxon>Armadillidiidae</taxon>
        <taxon>Armadillidium</taxon>
    </lineage>
</organism>
<dbReference type="EMBL" id="SEYY01010136">
    <property type="protein sequence ID" value="KAB7501596.1"/>
    <property type="molecule type" value="Genomic_DNA"/>
</dbReference>
<protein>
    <submittedName>
        <fullName evidence="2">Uncharacterized protein</fullName>
    </submittedName>
</protein>
<dbReference type="Proteomes" id="UP000326759">
    <property type="component" value="Unassembled WGS sequence"/>
</dbReference>